<dbReference type="Proteomes" id="UP000717364">
    <property type="component" value="Unassembled WGS sequence"/>
</dbReference>
<evidence type="ECO:0000313" key="2">
    <source>
        <dbReference type="EMBL" id="MBT9316572.1"/>
    </source>
</evidence>
<evidence type="ECO:0000313" key="3">
    <source>
        <dbReference type="Proteomes" id="UP000717364"/>
    </source>
</evidence>
<proteinExistence type="predicted"/>
<protein>
    <recommendedName>
        <fullName evidence="1">DUF7734 domain-containing protein</fullName>
    </recommendedName>
</protein>
<reference evidence="2" key="1">
    <citation type="submission" date="2020-11" db="EMBL/GenBank/DDBJ databases">
        <authorList>
            <person name="Konstantinou D."/>
            <person name="Gkelis S."/>
            <person name="Popin R."/>
            <person name="Fewer D."/>
            <person name="Sivonen K."/>
        </authorList>
    </citation>
    <scope>NUCLEOTIDE SEQUENCE</scope>
    <source>
        <strain evidence="2">TAU-MAC 1115</strain>
    </source>
</reference>
<dbReference type="InterPro" id="IPR056636">
    <property type="entry name" value="DUF7734"/>
</dbReference>
<dbReference type="RefSeq" id="WP_215609636.1">
    <property type="nucleotide sequence ID" value="NZ_JADOES010000028.1"/>
</dbReference>
<name>A0A947GKM4_9CYAN</name>
<feature type="domain" description="DUF7734" evidence="1">
    <location>
        <begin position="7"/>
        <end position="94"/>
    </location>
</feature>
<dbReference type="Pfam" id="PF24869">
    <property type="entry name" value="DUF7734"/>
    <property type="match status" value="1"/>
</dbReference>
<accession>A0A947GKM4</accession>
<dbReference type="PANTHER" id="PTHR36729:SF2">
    <property type="entry name" value="EXPRESSED PROTEIN"/>
    <property type="match status" value="1"/>
</dbReference>
<comment type="caution">
    <text evidence="2">The sequence shown here is derived from an EMBL/GenBank/DDBJ whole genome shotgun (WGS) entry which is preliminary data.</text>
</comment>
<organism evidence="2 3">
    <name type="scientific">Leptothoe spongobia TAU-MAC 1115</name>
    <dbReference type="NCBI Taxonomy" id="1967444"/>
    <lineage>
        <taxon>Bacteria</taxon>
        <taxon>Bacillati</taxon>
        <taxon>Cyanobacteriota</taxon>
        <taxon>Cyanophyceae</taxon>
        <taxon>Nodosilineales</taxon>
        <taxon>Cymatolegaceae</taxon>
        <taxon>Leptothoe</taxon>
        <taxon>Leptothoe spongobia</taxon>
    </lineage>
</organism>
<keyword evidence="3" id="KW-1185">Reference proteome</keyword>
<gene>
    <name evidence="2" type="ORF">IXB50_14170</name>
</gene>
<sequence>MAISIEKQLEQYTLHHPQEVLLVTAEIDDELDKILIFRGFSSSLVRSTASDPDIPVLPDNAVNIMIDRLAGPYQPSCPNYLEQQISWDQFAKRLTNP</sequence>
<dbReference type="AlphaFoldDB" id="A0A947GKM4"/>
<reference evidence="2" key="2">
    <citation type="journal article" date="2021" name="Mar. Drugs">
        <title>Genome Reduction and Secondary Metabolism of the Marine Sponge-Associated Cyanobacterium Leptothoe.</title>
        <authorList>
            <person name="Konstantinou D."/>
            <person name="Popin R.V."/>
            <person name="Fewer D.P."/>
            <person name="Sivonen K."/>
            <person name="Gkelis S."/>
        </authorList>
    </citation>
    <scope>NUCLEOTIDE SEQUENCE</scope>
    <source>
        <strain evidence="2">TAU-MAC 1115</strain>
    </source>
</reference>
<evidence type="ECO:0000259" key="1">
    <source>
        <dbReference type="Pfam" id="PF24869"/>
    </source>
</evidence>
<dbReference type="EMBL" id="JADOES010000028">
    <property type="protein sequence ID" value="MBT9316572.1"/>
    <property type="molecule type" value="Genomic_DNA"/>
</dbReference>
<dbReference type="PANTHER" id="PTHR36729">
    <property type="entry name" value="EXPRESSED PROTEIN"/>
    <property type="match status" value="1"/>
</dbReference>